<evidence type="ECO:0000259" key="1">
    <source>
        <dbReference type="Pfam" id="PF04230"/>
    </source>
</evidence>
<dbReference type="Pfam" id="PF04230">
    <property type="entry name" value="PS_pyruv_trans"/>
    <property type="match status" value="1"/>
</dbReference>
<proteinExistence type="predicted"/>
<dbReference type="InterPro" id="IPR007345">
    <property type="entry name" value="Polysacch_pyruvyl_Trfase"/>
</dbReference>
<dbReference type="GeneID" id="93356358"/>
<evidence type="ECO:0000313" key="3">
    <source>
        <dbReference type="Proteomes" id="UP000530850"/>
    </source>
</evidence>
<name>A0A7W5D1M1_9ACTN</name>
<dbReference type="AlphaFoldDB" id="A0A7W5D1M1"/>
<dbReference type="Proteomes" id="UP000530850">
    <property type="component" value="Unassembled WGS sequence"/>
</dbReference>
<dbReference type="EMBL" id="JACHYA010000002">
    <property type="protein sequence ID" value="MBB3171217.1"/>
    <property type="molecule type" value="Genomic_DNA"/>
</dbReference>
<sequence>MKTVALYDTSIASLNMGDEIINTSIAANWPQLFEGNYILRMPTHTPLFYTWQNWYSGKNSTYSSVDYKIICGTNLLYTDMLRPKPSWNIYLWNTSIVKGAVLLGVGRGKNSEKVSWYTRRLYSKVLNKDLVHSVRDAKTAEILDDLGLKVANTGCPTLWGLTGDHCKGIPSTKANRAVFTLTCYHPDVERDRSMIDAIRKNYSDAYFWPQTLKDLEYLEELVSLDGINLVPPNLSAFDRLLLEGDIDYIGNRLHGGIYALQHRCRAVIIGIDYRASGMNESFSIPFLPREQISELPEMINASWGTTITGLDFDLIEKWKSQFLF</sequence>
<evidence type="ECO:0000313" key="2">
    <source>
        <dbReference type="EMBL" id="MBB3171217.1"/>
    </source>
</evidence>
<reference evidence="2 3" key="1">
    <citation type="submission" date="2020-08" db="EMBL/GenBank/DDBJ databases">
        <title>Sequencing the genomes of 1000 actinobacteria strains.</title>
        <authorList>
            <person name="Klenk H.-P."/>
        </authorList>
    </citation>
    <scope>NUCLEOTIDE SEQUENCE [LARGE SCALE GENOMIC DNA]</scope>
    <source>
        <strain evidence="2 3">DSM 22242</strain>
    </source>
</reference>
<comment type="caution">
    <text evidence="2">The sequence shown here is derived from an EMBL/GenBank/DDBJ whole genome shotgun (WGS) entry which is preliminary data.</text>
</comment>
<organism evidence="2 3">
    <name type="scientific">Parvibacter caecicola</name>
    <dbReference type="NCBI Taxonomy" id="747645"/>
    <lineage>
        <taxon>Bacteria</taxon>
        <taxon>Bacillati</taxon>
        <taxon>Actinomycetota</taxon>
        <taxon>Coriobacteriia</taxon>
        <taxon>Coriobacteriales</taxon>
        <taxon>Coriobacteriaceae</taxon>
        <taxon>Parvibacter</taxon>
    </lineage>
</organism>
<feature type="domain" description="Polysaccharide pyruvyl transferase" evidence="1">
    <location>
        <begin position="15"/>
        <end position="272"/>
    </location>
</feature>
<protein>
    <recommendedName>
        <fullName evidence="1">Polysaccharide pyruvyl transferase domain-containing protein</fullName>
    </recommendedName>
</protein>
<accession>A0A7W5D1M1</accession>
<dbReference type="RefSeq" id="WP_123185063.1">
    <property type="nucleotide sequence ID" value="NZ_JACHYA010000002.1"/>
</dbReference>
<gene>
    <name evidence="2" type="ORF">FHR31_001029</name>
</gene>